<evidence type="ECO:0008006" key="3">
    <source>
        <dbReference type="Google" id="ProtNLM"/>
    </source>
</evidence>
<reference evidence="1 2" key="1">
    <citation type="submission" date="2017-06" db="EMBL/GenBank/DDBJ databases">
        <title>Whole Genome Sequences of Colwellia marinimaniae MTCD1.</title>
        <authorList>
            <person name="Kusumoto H."/>
            <person name="Inoue M."/>
            <person name="Tanikawa K."/>
            <person name="Maeji H."/>
            <person name="Cameron J.H."/>
            <person name="Bartlett D.H."/>
        </authorList>
    </citation>
    <scope>NUCLEOTIDE SEQUENCE [LARGE SCALE GENOMIC DNA]</scope>
    <source>
        <strain evidence="1 2">MTCD1</strain>
    </source>
</reference>
<protein>
    <recommendedName>
        <fullName evidence="3">Smp protein</fullName>
    </recommendedName>
</protein>
<gene>
    <name evidence="1" type="ORF">MTCD1_00451</name>
</gene>
<comment type="caution">
    <text evidence="1">The sequence shown here is derived from an EMBL/GenBank/DDBJ whole genome shotgun (WGS) entry which is preliminary data.</text>
</comment>
<keyword evidence="2" id="KW-1185">Reference proteome</keyword>
<accession>A0ABQ0MR87</accession>
<dbReference type="Proteomes" id="UP000197068">
    <property type="component" value="Unassembled WGS sequence"/>
</dbReference>
<proteinExistence type="predicted"/>
<sequence>MKQAEQPLYPKLSSIYNKILQLASAILLIIVLISILQASGVKNSNNLTKHFNFIAKQQLQQAIVGVTVILEQEHKDKHQQKALLQRYLDGLVQVNFVNQIHLYDATGRLFVFSTSLENDKQANDLVRPKAKSINDLYGISPQQSNLSAKLTPIVAEVRHSDFASDKLHGYLRFTIEPIYLTAILAKADKEQQSLQRLMLLVAGVVGFLLTRGLNRFSRRGYRLSASRSKSKSAVSKE</sequence>
<dbReference type="RefSeq" id="WP_057179976.1">
    <property type="nucleotide sequence ID" value="NZ_BDQM01000002.1"/>
</dbReference>
<evidence type="ECO:0000313" key="2">
    <source>
        <dbReference type="Proteomes" id="UP000197068"/>
    </source>
</evidence>
<organism evidence="1 2">
    <name type="scientific">Colwellia marinimaniae</name>
    <dbReference type="NCBI Taxonomy" id="1513592"/>
    <lineage>
        <taxon>Bacteria</taxon>
        <taxon>Pseudomonadati</taxon>
        <taxon>Pseudomonadota</taxon>
        <taxon>Gammaproteobacteria</taxon>
        <taxon>Alteromonadales</taxon>
        <taxon>Colwelliaceae</taxon>
        <taxon>Colwellia</taxon>
    </lineage>
</organism>
<dbReference type="EMBL" id="BDQM01000002">
    <property type="protein sequence ID" value="GAW94853.1"/>
    <property type="molecule type" value="Genomic_DNA"/>
</dbReference>
<evidence type="ECO:0000313" key="1">
    <source>
        <dbReference type="EMBL" id="GAW94853.1"/>
    </source>
</evidence>
<name>A0ABQ0MR87_9GAMM</name>